<dbReference type="Pfam" id="PF12041">
    <property type="entry name" value="DELLA"/>
    <property type="match status" value="1"/>
</dbReference>
<sequence>MKRGLQDTGGGGYPVVTPAADMAAVKGKMTAAMAEVEDDECGVDELLAALGYKVRASDMADVAQKLQQL</sequence>
<comment type="caution">
    <text evidence="2">The sequence shown here is derived from an EMBL/GenBank/DDBJ whole genome shotgun (WGS) entry which is preliminary data.</text>
</comment>
<feature type="domain" description="Transcriptional factor DELLA N-terminal" evidence="1">
    <location>
        <begin position="44"/>
        <end position="69"/>
    </location>
</feature>
<dbReference type="AlphaFoldDB" id="A0AAV8RAT5"/>
<dbReference type="Proteomes" id="UP001222027">
    <property type="component" value="Unassembled WGS sequence"/>
</dbReference>
<gene>
    <name evidence="2" type="ORF">OPV22_013917</name>
</gene>
<name>A0AAV8RAT5_ENSVE</name>
<organism evidence="2 3">
    <name type="scientific">Ensete ventricosum</name>
    <name type="common">Abyssinian banana</name>
    <name type="synonym">Musa ensete</name>
    <dbReference type="NCBI Taxonomy" id="4639"/>
    <lineage>
        <taxon>Eukaryota</taxon>
        <taxon>Viridiplantae</taxon>
        <taxon>Streptophyta</taxon>
        <taxon>Embryophyta</taxon>
        <taxon>Tracheophyta</taxon>
        <taxon>Spermatophyta</taxon>
        <taxon>Magnoliopsida</taxon>
        <taxon>Liliopsida</taxon>
        <taxon>Zingiberales</taxon>
        <taxon>Musaceae</taxon>
        <taxon>Ensete</taxon>
    </lineage>
</organism>
<accession>A0AAV8RAT5</accession>
<evidence type="ECO:0000313" key="3">
    <source>
        <dbReference type="Proteomes" id="UP001222027"/>
    </source>
</evidence>
<dbReference type="InterPro" id="IPR038088">
    <property type="entry name" value="DELLA_N_sf"/>
</dbReference>
<dbReference type="InterPro" id="IPR021914">
    <property type="entry name" value="TF_DELLA_N"/>
</dbReference>
<reference evidence="2 3" key="1">
    <citation type="submission" date="2022-12" db="EMBL/GenBank/DDBJ databases">
        <title>Chromosome-scale assembly of the Ensete ventricosum genome.</title>
        <authorList>
            <person name="Dussert Y."/>
            <person name="Stocks J."/>
            <person name="Wendawek A."/>
            <person name="Woldeyes F."/>
            <person name="Nichols R.A."/>
            <person name="Borrell J.S."/>
        </authorList>
    </citation>
    <scope>NUCLEOTIDE SEQUENCE [LARGE SCALE GENOMIC DNA]</scope>
    <source>
        <strain evidence="3">cv. Maze</strain>
        <tissue evidence="2">Seeds</tissue>
    </source>
</reference>
<dbReference type="Gene3D" id="1.10.10.1290">
    <property type="entry name" value="Transcriptional regulator DELLA, N-terminal domain"/>
    <property type="match status" value="1"/>
</dbReference>
<evidence type="ECO:0000313" key="2">
    <source>
        <dbReference type="EMBL" id="KAJ8492196.1"/>
    </source>
</evidence>
<keyword evidence="3" id="KW-1185">Reference proteome</keyword>
<dbReference type="EMBL" id="JAQQAF010000004">
    <property type="protein sequence ID" value="KAJ8492196.1"/>
    <property type="molecule type" value="Genomic_DNA"/>
</dbReference>
<protein>
    <recommendedName>
        <fullName evidence="1">Transcriptional factor DELLA N-terminal domain-containing protein</fullName>
    </recommendedName>
</protein>
<evidence type="ECO:0000259" key="1">
    <source>
        <dbReference type="Pfam" id="PF12041"/>
    </source>
</evidence>
<proteinExistence type="predicted"/>